<name>A0A8J3PQ18_9ACTN</name>
<dbReference type="RefSeq" id="WP_168077950.1">
    <property type="nucleotide sequence ID" value="NZ_BAAAQJ010000030.1"/>
</dbReference>
<proteinExistence type="predicted"/>
<evidence type="ECO:0000313" key="2">
    <source>
        <dbReference type="Proteomes" id="UP000653674"/>
    </source>
</evidence>
<dbReference type="AlphaFoldDB" id="A0A8J3PQ18"/>
<reference evidence="1" key="1">
    <citation type="submission" date="2021-01" db="EMBL/GenBank/DDBJ databases">
        <title>Whole genome shotgun sequence of Planosporangium flavigriseum NBRC 105377.</title>
        <authorList>
            <person name="Komaki H."/>
            <person name="Tamura T."/>
        </authorList>
    </citation>
    <scope>NUCLEOTIDE SEQUENCE</scope>
    <source>
        <strain evidence="1">NBRC 105377</strain>
    </source>
</reference>
<gene>
    <name evidence="1" type="ORF">Pfl04_40150</name>
</gene>
<dbReference type="Proteomes" id="UP000653674">
    <property type="component" value="Unassembled WGS sequence"/>
</dbReference>
<dbReference type="EMBL" id="BONU01000034">
    <property type="protein sequence ID" value="GIG75611.1"/>
    <property type="molecule type" value="Genomic_DNA"/>
</dbReference>
<organism evidence="1 2">
    <name type="scientific">Planosporangium flavigriseum</name>
    <dbReference type="NCBI Taxonomy" id="373681"/>
    <lineage>
        <taxon>Bacteria</taxon>
        <taxon>Bacillati</taxon>
        <taxon>Actinomycetota</taxon>
        <taxon>Actinomycetes</taxon>
        <taxon>Micromonosporales</taxon>
        <taxon>Micromonosporaceae</taxon>
        <taxon>Planosporangium</taxon>
    </lineage>
</organism>
<sequence>MSLPQPRHDLCEHRVERGGPSVRASFPHAVVSDRRLLKIGQGRLFAAPAPAERVEAYLTDHRSPSL</sequence>
<evidence type="ECO:0000313" key="1">
    <source>
        <dbReference type="EMBL" id="GIG75611.1"/>
    </source>
</evidence>
<keyword evidence="2" id="KW-1185">Reference proteome</keyword>
<accession>A0A8J3PQ18</accession>
<comment type="caution">
    <text evidence="1">The sequence shown here is derived from an EMBL/GenBank/DDBJ whole genome shotgun (WGS) entry which is preliminary data.</text>
</comment>
<protein>
    <submittedName>
        <fullName evidence="1">Uncharacterized protein</fullName>
    </submittedName>
</protein>